<comment type="caution">
    <text evidence="1">The sequence shown here is derived from an EMBL/GenBank/DDBJ whole genome shotgun (WGS) entry which is preliminary data.</text>
</comment>
<reference evidence="1" key="1">
    <citation type="submission" date="2021-02" db="EMBL/GenBank/DDBJ databases">
        <authorList>
            <person name="Nowell W R."/>
        </authorList>
    </citation>
    <scope>NUCLEOTIDE SEQUENCE</scope>
</reference>
<evidence type="ECO:0000313" key="2">
    <source>
        <dbReference type="Proteomes" id="UP000663874"/>
    </source>
</evidence>
<dbReference type="EMBL" id="CAJOBE010039949">
    <property type="protein sequence ID" value="CAF4322872.1"/>
    <property type="molecule type" value="Genomic_DNA"/>
</dbReference>
<protein>
    <submittedName>
        <fullName evidence="1">Uncharacterized protein</fullName>
    </submittedName>
</protein>
<sequence>MNSKLNMFIFDFDETLSVRSSAIPIEELAYDKQKLNLDDINNRYEKLHN</sequence>
<accession>A0A820JAL8</accession>
<gene>
    <name evidence="1" type="ORF">FNK824_LOCUS41403</name>
</gene>
<organism evidence="1 2">
    <name type="scientific">Rotaria sordida</name>
    <dbReference type="NCBI Taxonomy" id="392033"/>
    <lineage>
        <taxon>Eukaryota</taxon>
        <taxon>Metazoa</taxon>
        <taxon>Spiralia</taxon>
        <taxon>Gnathifera</taxon>
        <taxon>Rotifera</taxon>
        <taxon>Eurotatoria</taxon>
        <taxon>Bdelloidea</taxon>
        <taxon>Philodinida</taxon>
        <taxon>Philodinidae</taxon>
        <taxon>Rotaria</taxon>
    </lineage>
</organism>
<evidence type="ECO:0000313" key="1">
    <source>
        <dbReference type="EMBL" id="CAF4322872.1"/>
    </source>
</evidence>
<name>A0A820JAL8_9BILA</name>
<proteinExistence type="predicted"/>
<dbReference type="AlphaFoldDB" id="A0A820JAL8"/>
<feature type="non-terminal residue" evidence="1">
    <location>
        <position position="49"/>
    </location>
</feature>
<dbReference type="Proteomes" id="UP000663874">
    <property type="component" value="Unassembled WGS sequence"/>
</dbReference>